<name>A0A9D4HF02_DREPO</name>
<dbReference type="AlphaFoldDB" id="A0A9D4HF02"/>
<accession>A0A9D4HF02</accession>
<dbReference type="EMBL" id="JAIWYP010000013">
    <property type="protein sequence ID" value="KAH3716672.1"/>
    <property type="molecule type" value="Genomic_DNA"/>
</dbReference>
<evidence type="ECO:0000313" key="3">
    <source>
        <dbReference type="EMBL" id="KAH3716672.1"/>
    </source>
</evidence>
<protein>
    <recommendedName>
        <fullName evidence="2">B box-type domain-containing protein</fullName>
    </recommendedName>
</protein>
<dbReference type="Proteomes" id="UP000828390">
    <property type="component" value="Unassembled WGS sequence"/>
</dbReference>
<evidence type="ECO:0000313" key="4">
    <source>
        <dbReference type="Proteomes" id="UP000828390"/>
    </source>
</evidence>
<proteinExistence type="predicted"/>
<sequence>MATSSQSTVGKVIAIDFYCSSCQKQGQWAEFYCKKCLKFYCVKCIIKHGKKFVKHVPYGIAEKDKWPVPRNELQDLHEDKHIEKFCYIR</sequence>
<keyword evidence="1" id="KW-0862">Zinc</keyword>
<reference evidence="3" key="2">
    <citation type="submission" date="2020-11" db="EMBL/GenBank/DDBJ databases">
        <authorList>
            <person name="McCartney M.A."/>
            <person name="Auch B."/>
            <person name="Kono T."/>
            <person name="Mallez S."/>
            <person name="Becker A."/>
            <person name="Gohl D.M."/>
            <person name="Silverstein K.A.T."/>
            <person name="Koren S."/>
            <person name="Bechman K.B."/>
            <person name="Herman A."/>
            <person name="Abrahante J.E."/>
            <person name="Garbe J."/>
        </authorList>
    </citation>
    <scope>NUCLEOTIDE SEQUENCE</scope>
    <source>
        <strain evidence="3">Duluth1</strain>
        <tissue evidence="3">Whole animal</tissue>
    </source>
</reference>
<dbReference type="Gene3D" id="3.30.160.60">
    <property type="entry name" value="Classic Zinc Finger"/>
    <property type="match status" value="1"/>
</dbReference>
<evidence type="ECO:0000256" key="1">
    <source>
        <dbReference type="PROSITE-ProRule" id="PRU00024"/>
    </source>
</evidence>
<dbReference type="InterPro" id="IPR000315">
    <property type="entry name" value="Znf_B-box"/>
</dbReference>
<dbReference type="GO" id="GO:0008270">
    <property type="term" value="F:zinc ion binding"/>
    <property type="evidence" value="ECO:0007669"/>
    <property type="project" value="UniProtKB-KW"/>
</dbReference>
<gene>
    <name evidence="3" type="ORF">DPMN_059398</name>
</gene>
<organism evidence="3 4">
    <name type="scientific">Dreissena polymorpha</name>
    <name type="common">Zebra mussel</name>
    <name type="synonym">Mytilus polymorpha</name>
    <dbReference type="NCBI Taxonomy" id="45954"/>
    <lineage>
        <taxon>Eukaryota</taxon>
        <taxon>Metazoa</taxon>
        <taxon>Spiralia</taxon>
        <taxon>Lophotrochozoa</taxon>
        <taxon>Mollusca</taxon>
        <taxon>Bivalvia</taxon>
        <taxon>Autobranchia</taxon>
        <taxon>Heteroconchia</taxon>
        <taxon>Euheterodonta</taxon>
        <taxon>Imparidentia</taxon>
        <taxon>Neoheterodontei</taxon>
        <taxon>Myida</taxon>
        <taxon>Dreissenoidea</taxon>
        <taxon>Dreissenidae</taxon>
        <taxon>Dreissena</taxon>
    </lineage>
</organism>
<feature type="domain" description="B box-type" evidence="2">
    <location>
        <begin position="19"/>
        <end position="55"/>
    </location>
</feature>
<keyword evidence="1" id="KW-0479">Metal-binding</keyword>
<dbReference type="PROSITE" id="PS50119">
    <property type="entry name" value="ZF_BBOX"/>
    <property type="match status" value="1"/>
</dbReference>
<keyword evidence="4" id="KW-1185">Reference proteome</keyword>
<evidence type="ECO:0000259" key="2">
    <source>
        <dbReference type="PROSITE" id="PS50119"/>
    </source>
</evidence>
<reference evidence="3" key="1">
    <citation type="journal article" date="2019" name="bioRxiv">
        <title>The Genome of the Zebra Mussel, Dreissena polymorpha: A Resource for Invasive Species Research.</title>
        <authorList>
            <person name="McCartney M.A."/>
            <person name="Auch B."/>
            <person name="Kono T."/>
            <person name="Mallez S."/>
            <person name="Zhang Y."/>
            <person name="Obille A."/>
            <person name="Becker A."/>
            <person name="Abrahante J.E."/>
            <person name="Garbe J."/>
            <person name="Badalamenti J.P."/>
            <person name="Herman A."/>
            <person name="Mangelson H."/>
            <person name="Liachko I."/>
            <person name="Sullivan S."/>
            <person name="Sone E.D."/>
            <person name="Koren S."/>
            <person name="Silverstein K.A.T."/>
            <person name="Beckman K.B."/>
            <person name="Gohl D.M."/>
        </authorList>
    </citation>
    <scope>NUCLEOTIDE SEQUENCE</scope>
    <source>
        <strain evidence="3">Duluth1</strain>
        <tissue evidence="3">Whole animal</tissue>
    </source>
</reference>
<keyword evidence="1" id="KW-0863">Zinc-finger</keyword>
<comment type="caution">
    <text evidence="3">The sequence shown here is derived from an EMBL/GenBank/DDBJ whole genome shotgun (WGS) entry which is preliminary data.</text>
</comment>